<organism evidence="7 8">
    <name type="scientific">Leptobrachium leishanense</name>
    <name type="common">Leishan spiny toad</name>
    <dbReference type="NCBI Taxonomy" id="445787"/>
    <lineage>
        <taxon>Eukaryota</taxon>
        <taxon>Metazoa</taxon>
        <taxon>Chordata</taxon>
        <taxon>Craniata</taxon>
        <taxon>Vertebrata</taxon>
        <taxon>Euteleostomi</taxon>
        <taxon>Amphibia</taxon>
        <taxon>Batrachia</taxon>
        <taxon>Anura</taxon>
        <taxon>Pelobatoidea</taxon>
        <taxon>Megophryidae</taxon>
        <taxon>Leptobrachium</taxon>
    </lineage>
</organism>
<dbReference type="AlphaFoldDB" id="A0A8C5QY85"/>
<dbReference type="OrthoDB" id="9906841at2759"/>
<dbReference type="GeneTree" id="ENSGT00950000182857"/>
<dbReference type="PANTHER" id="PTHR13999:SF4">
    <property type="entry name" value="INTERFERON-INDUCED TRANSMEMBRANE PROTEIN 3"/>
    <property type="match status" value="1"/>
</dbReference>
<feature type="transmembrane region" description="Helical" evidence="6">
    <location>
        <begin position="55"/>
        <end position="77"/>
    </location>
</feature>
<feature type="transmembrane region" description="Helical" evidence="6">
    <location>
        <begin position="105"/>
        <end position="129"/>
    </location>
</feature>
<evidence type="ECO:0000256" key="2">
    <source>
        <dbReference type="ARBA" id="ARBA00006843"/>
    </source>
</evidence>
<sequence length="147" mass="15728">VNQTQSAEQRACTGPAPDYYQAMQEEPGRNPGFILQPQETTVVVQASVAPIRDHLVWSIFNVAYFNVCCLGLLALVFSVKSRDRKVIGDISGSISYGATARNFNIAATLIGILLVALFIGLVASVYLMLNPHNIDICVALTSGGAAE</sequence>
<dbReference type="InterPro" id="IPR051517">
    <property type="entry name" value="IFITM_antiviral_protein"/>
</dbReference>
<reference evidence="7" key="2">
    <citation type="submission" date="2025-09" db="UniProtKB">
        <authorList>
            <consortium name="Ensembl"/>
        </authorList>
    </citation>
    <scope>IDENTIFICATION</scope>
</reference>
<proteinExistence type="inferred from homology"/>
<comment type="subcellular location">
    <subcellularLocation>
        <location evidence="1">Membrane</location>
    </subcellularLocation>
</comment>
<comment type="similarity">
    <text evidence="2">Belongs to the CD225/Dispanin family.</text>
</comment>
<dbReference type="Pfam" id="PF04505">
    <property type="entry name" value="CD225"/>
    <property type="match status" value="1"/>
</dbReference>
<dbReference type="Ensembl" id="ENSLLET00000045724.1">
    <property type="protein sequence ID" value="ENSLLEP00000043963.1"/>
    <property type="gene ID" value="ENSLLEG00000027830.1"/>
</dbReference>
<evidence type="ECO:0000313" key="8">
    <source>
        <dbReference type="Proteomes" id="UP000694569"/>
    </source>
</evidence>
<protein>
    <recommendedName>
        <fullName evidence="9">Interferon-induced transmembrane protein 3</fullName>
    </recommendedName>
</protein>
<keyword evidence="5 6" id="KW-0472">Membrane</keyword>
<dbReference type="GO" id="GO:0005886">
    <property type="term" value="C:plasma membrane"/>
    <property type="evidence" value="ECO:0007669"/>
    <property type="project" value="TreeGrafter"/>
</dbReference>
<evidence type="ECO:0000256" key="6">
    <source>
        <dbReference type="SAM" id="Phobius"/>
    </source>
</evidence>
<evidence type="ECO:0000256" key="5">
    <source>
        <dbReference type="ARBA" id="ARBA00023136"/>
    </source>
</evidence>
<keyword evidence="3 6" id="KW-0812">Transmembrane</keyword>
<dbReference type="Proteomes" id="UP000694569">
    <property type="component" value="Unplaced"/>
</dbReference>
<evidence type="ECO:0000256" key="3">
    <source>
        <dbReference type="ARBA" id="ARBA00022692"/>
    </source>
</evidence>
<name>A0A8C5QY85_9ANUR</name>
<evidence type="ECO:0000256" key="4">
    <source>
        <dbReference type="ARBA" id="ARBA00022989"/>
    </source>
</evidence>
<evidence type="ECO:0000256" key="1">
    <source>
        <dbReference type="ARBA" id="ARBA00004370"/>
    </source>
</evidence>
<keyword evidence="4 6" id="KW-1133">Transmembrane helix</keyword>
<keyword evidence="8" id="KW-1185">Reference proteome</keyword>
<dbReference type="PANTHER" id="PTHR13999">
    <property type="entry name" value="INTERFERON INDUCIBLE TRANSMEMBRANE PROTEIN"/>
    <property type="match status" value="1"/>
</dbReference>
<dbReference type="InterPro" id="IPR007593">
    <property type="entry name" value="CD225/Dispanin_fam"/>
</dbReference>
<accession>A0A8C5QY85</accession>
<evidence type="ECO:0000313" key="7">
    <source>
        <dbReference type="Ensembl" id="ENSLLEP00000043963.1"/>
    </source>
</evidence>
<reference evidence="7" key="1">
    <citation type="submission" date="2025-08" db="UniProtKB">
        <authorList>
            <consortium name="Ensembl"/>
        </authorList>
    </citation>
    <scope>IDENTIFICATION</scope>
</reference>
<evidence type="ECO:0008006" key="9">
    <source>
        <dbReference type="Google" id="ProtNLM"/>
    </source>
</evidence>